<feature type="region of interest" description="Disordered" evidence="8">
    <location>
        <begin position="1"/>
        <end position="131"/>
    </location>
</feature>
<evidence type="ECO:0000313" key="11">
    <source>
        <dbReference type="Proteomes" id="UP000326757"/>
    </source>
</evidence>
<keyword evidence="5" id="KW-0804">Transcription</keyword>
<feature type="compositionally biased region" description="Basic and acidic residues" evidence="8">
    <location>
        <begin position="98"/>
        <end position="112"/>
    </location>
</feature>
<dbReference type="PROSITE" id="PS50217">
    <property type="entry name" value="BZIP"/>
    <property type="match status" value="1"/>
</dbReference>
<evidence type="ECO:0000256" key="8">
    <source>
        <dbReference type="SAM" id="MobiDB-lite"/>
    </source>
</evidence>
<evidence type="ECO:0000259" key="9">
    <source>
        <dbReference type="PROSITE" id="PS50217"/>
    </source>
</evidence>
<evidence type="ECO:0000256" key="4">
    <source>
        <dbReference type="ARBA" id="ARBA00023125"/>
    </source>
</evidence>
<evidence type="ECO:0000256" key="1">
    <source>
        <dbReference type="ARBA" id="ARBA00004123"/>
    </source>
</evidence>
<gene>
    <name evidence="10" type="ORF">EYC80_008639</name>
</gene>
<dbReference type="InterPro" id="IPR004827">
    <property type="entry name" value="bZIP"/>
</dbReference>
<feature type="domain" description="BZIP" evidence="9">
    <location>
        <begin position="104"/>
        <end position="144"/>
    </location>
</feature>
<dbReference type="InterPro" id="IPR044280">
    <property type="entry name" value="Hac1/HY5"/>
</dbReference>
<name>A0A5N6K0X8_MONLA</name>
<dbReference type="Proteomes" id="UP000326757">
    <property type="component" value="Unassembled WGS sequence"/>
</dbReference>
<evidence type="ECO:0000256" key="2">
    <source>
        <dbReference type="ARBA" id="ARBA00007163"/>
    </source>
</evidence>
<keyword evidence="11" id="KW-1185">Reference proteome</keyword>
<accession>A0A5N6K0X8</accession>
<evidence type="ECO:0000256" key="6">
    <source>
        <dbReference type="ARBA" id="ARBA00023230"/>
    </source>
</evidence>
<protein>
    <recommendedName>
        <fullName evidence="9">BZIP domain-containing protein</fullName>
    </recommendedName>
</protein>
<dbReference type="PANTHER" id="PTHR46714:SF6">
    <property type="entry name" value="TRANSCRIPTIONAL ACTIVATOR HAC1"/>
    <property type="match status" value="1"/>
</dbReference>
<dbReference type="GO" id="GO:0005634">
    <property type="term" value="C:nucleus"/>
    <property type="evidence" value="ECO:0007669"/>
    <property type="project" value="UniProtKB-SubCell"/>
</dbReference>
<proteinExistence type="inferred from homology"/>
<evidence type="ECO:0000256" key="5">
    <source>
        <dbReference type="ARBA" id="ARBA00023163"/>
    </source>
</evidence>
<evidence type="ECO:0000256" key="7">
    <source>
        <dbReference type="ARBA" id="ARBA00023242"/>
    </source>
</evidence>
<organism evidence="10 11">
    <name type="scientific">Monilinia laxa</name>
    <name type="common">Brown rot fungus</name>
    <name type="synonym">Sclerotinia laxa</name>
    <dbReference type="NCBI Taxonomy" id="61186"/>
    <lineage>
        <taxon>Eukaryota</taxon>
        <taxon>Fungi</taxon>
        <taxon>Dikarya</taxon>
        <taxon>Ascomycota</taxon>
        <taxon>Pezizomycotina</taxon>
        <taxon>Leotiomycetes</taxon>
        <taxon>Helotiales</taxon>
        <taxon>Sclerotiniaceae</taxon>
        <taxon>Monilinia</taxon>
    </lineage>
</organism>
<dbReference type="GO" id="GO:0000981">
    <property type="term" value="F:DNA-binding transcription factor activity, RNA polymerase II-specific"/>
    <property type="evidence" value="ECO:0007669"/>
    <property type="project" value="InterPro"/>
</dbReference>
<feature type="compositionally biased region" description="Basic and acidic residues" evidence="8">
    <location>
        <begin position="121"/>
        <end position="131"/>
    </location>
</feature>
<dbReference type="EMBL" id="VIGI01000009">
    <property type="protein sequence ID" value="KAB8295817.1"/>
    <property type="molecule type" value="Genomic_DNA"/>
</dbReference>
<comment type="subcellular location">
    <subcellularLocation>
        <location evidence="1">Nucleus</location>
    </subcellularLocation>
</comment>
<comment type="caution">
    <text evidence="10">The sequence shown here is derived from an EMBL/GenBank/DDBJ whole genome shotgun (WGS) entry which is preliminary data.</text>
</comment>
<dbReference type="GO" id="GO:0045944">
    <property type="term" value="P:positive regulation of transcription by RNA polymerase II"/>
    <property type="evidence" value="ECO:0007669"/>
    <property type="project" value="InterPro"/>
</dbReference>
<comment type="similarity">
    <text evidence="2">Belongs to the bZIP family.</text>
</comment>
<keyword evidence="4" id="KW-0238">DNA-binding</keyword>
<sequence length="384" mass="42359">MSTPNLKFEQSPAESLAESFTSTPGHQYPSLFHPQPSMEPLQAMTPQSFDEDSMFGDDIGGSLAGTPAPEKKPVKKRKSWGQQLPEPKTNLPPRKRAKTEDEKEQRRVERVLRNRRAAQSSRERKRQEVEALEAEKRQIERRRNNDLELQLANMATRCAELEKRLQKATGGIHGDLSPTFLPSANTTPSRQQTFNGQSPIALTKDLFAEEQDPSIRQLMMTPQTLKDTHNTMQSAISPTVNPLSLSSPPPMESDDKSSFNAASFDLTQHSAAMLCLDNYSLGANDVGNYFDNPETLGADQDFFNQRVEPIADSFTNDFNNLAGDNIGAANDLFFDAFINQNPEITQSAPEVHSSDLLAEKTLSLQSHHGASSSGCDVGGNAVIV</sequence>
<evidence type="ECO:0000256" key="3">
    <source>
        <dbReference type="ARBA" id="ARBA00023015"/>
    </source>
</evidence>
<dbReference type="PANTHER" id="PTHR46714">
    <property type="entry name" value="TRANSCRIPTIONAL ACTIVATOR HAC1"/>
    <property type="match status" value="1"/>
</dbReference>
<keyword evidence="7" id="KW-0539">Nucleus</keyword>
<evidence type="ECO:0000313" key="10">
    <source>
        <dbReference type="EMBL" id="KAB8295817.1"/>
    </source>
</evidence>
<dbReference type="OrthoDB" id="674948at2759"/>
<dbReference type="GO" id="GO:0003677">
    <property type="term" value="F:DNA binding"/>
    <property type="evidence" value="ECO:0007669"/>
    <property type="project" value="UniProtKB-KW"/>
</dbReference>
<dbReference type="GO" id="GO:0006986">
    <property type="term" value="P:response to unfolded protein"/>
    <property type="evidence" value="ECO:0007669"/>
    <property type="project" value="UniProtKB-KW"/>
</dbReference>
<reference evidence="10 11" key="1">
    <citation type="submission" date="2019-06" db="EMBL/GenBank/DDBJ databases">
        <title>Genome Sequence of the Brown Rot Fungal Pathogen Monilinia laxa.</title>
        <authorList>
            <person name="De Miccolis Angelini R.M."/>
            <person name="Landi L."/>
            <person name="Abate D."/>
            <person name="Pollastro S."/>
            <person name="Romanazzi G."/>
            <person name="Faretra F."/>
        </authorList>
    </citation>
    <scope>NUCLEOTIDE SEQUENCE [LARGE SCALE GENOMIC DNA]</scope>
    <source>
        <strain evidence="10 11">Mlax316</strain>
    </source>
</reference>
<keyword evidence="3" id="KW-0805">Transcription regulation</keyword>
<keyword evidence="6" id="KW-0834">Unfolded protein response</keyword>
<dbReference type="AlphaFoldDB" id="A0A5N6K0X8"/>